<dbReference type="OrthoDB" id="2121828at2759"/>
<dbReference type="InterPro" id="IPR008972">
    <property type="entry name" value="Cupredoxin"/>
</dbReference>
<dbReference type="Pfam" id="PF00394">
    <property type="entry name" value="Cu-oxidase"/>
    <property type="match status" value="1"/>
</dbReference>
<proteinExistence type="inferred from homology"/>
<dbReference type="FunFam" id="2.60.40.420:FF:000045">
    <property type="entry name" value="Laccase 2"/>
    <property type="match status" value="1"/>
</dbReference>
<evidence type="ECO:0000256" key="3">
    <source>
        <dbReference type="ARBA" id="ARBA00023002"/>
    </source>
</evidence>
<evidence type="ECO:0000256" key="4">
    <source>
        <dbReference type="ARBA" id="ARBA00023008"/>
    </source>
</evidence>
<dbReference type="InterPro" id="IPR033138">
    <property type="entry name" value="Cu_oxidase_CS"/>
</dbReference>
<evidence type="ECO:0000259" key="6">
    <source>
        <dbReference type="Pfam" id="PF07731"/>
    </source>
</evidence>
<dbReference type="InterPro" id="IPR002355">
    <property type="entry name" value="Cu_oxidase_Cu_BS"/>
</dbReference>
<dbReference type="GO" id="GO:0005507">
    <property type="term" value="F:copper ion binding"/>
    <property type="evidence" value="ECO:0007669"/>
    <property type="project" value="InterPro"/>
</dbReference>
<dbReference type="CDD" id="cd13880">
    <property type="entry name" value="CuRO_2_MaLCC_like"/>
    <property type="match status" value="1"/>
</dbReference>
<accession>A0A6A5YY40</accession>
<sequence length="568" mass="63464">MIDDKGFEYNVTTDYEDFTPIGKERVYNLELTEEEFTADGTVKDFAKLINKEYPGTLIEACWGDTLVVNVKNSMARNGTSMHWHGIRQLGTNHMDGVNAVTQCPTNNGETFQYKFKLQQYGHTWYHSHYSSQYSDGVAGPLLIHGPNSDDWDVEWPPLMISDWLHNTAFQEFNKELFGPGLPAGDSIVVNGTGRFNGKGDYYKNTFEPGKRYLIRIINASTGLHFHFSIDNHILKVVSTDLVPIEPYTTESISVGIGQRYSVIVEAKPTAKSNDGKYWLRTEYVAGFTGCNAQLRGVDPSKRDNMRTGIISYTDATGTSDPSTSGQTSVTIGCKDEAEVRVLVPKVKWNITSPPQNDVDDYVFEAGQDQNATGKHFGVRHWSITNTPMWLNFSDPTLLNLDNAKSNPEYAVVDYNFRDGDKWVYMVITSGSLDSGIDKSLGGTHPIHLHGHDFVILAQNTTKYDRKNSPKYFKTDNPPRRDVAMLPGGGYLAIAFKPDNPGVWLLHCHIAWHAGSGLALQIMERQDEIASTLGTTAINQVQDGCKKWDDWLDATPSFNLTEVQEDSGI</sequence>
<keyword evidence="2" id="KW-0479">Metal-binding</keyword>
<gene>
    <name evidence="8" type="ORF">BDV96DRAFT_500451</name>
</gene>
<protein>
    <submittedName>
        <fullName evidence="8">Multicopper oxidase-domain-containing protein</fullName>
    </submittedName>
</protein>
<keyword evidence="3" id="KW-0560">Oxidoreductase</keyword>
<dbReference type="PROSITE" id="PS00079">
    <property type="entry name" value="MULTICOPPER_OXIDASE1"/>
    <property type="match status" value="1"/>
</dbReference>
<dbReference type="PROSITE" id="PS00080">
    <property type="entry name" value="MULTICOPPER_OXIDASE2"/>
    <property type="match status" value="1"/>
</dbReference>
<feature type="domain" description="Plastocyanin-like" evidence="5">
    <location>
        <begin position="157"/>
        <end position="286"/>
    </location>
</feature>
<comment type="similarity">
    <text evidence="1">Belongs to the multicopper oxidase family.</text>
</comment>
<dbReference type="EMBL" id="ML977336">
    <property type="protein sequence ID" value="KAF2111018.1"/>
    <property type="molecule type" value="Genomic_DNA"/>
</dbReference>
<dbReference type="InterPro" id="IPR011706">
    <property type="entry name" value="Cu-oxidase_C"/>
</dbReference>
<dbReference type="CDD" id="cd13901">
    <property type="entry name" value="CuRO_3_MaLCC_like"/>
    <property type="match status" value="1"/>
</dbReference>
<evidence type="ECO:0000259" key="5">
    <source>
        <dbReference type="Pfam" id="PF00394"/>
    </source>
</evidence>
<dbReference type="PANTHER" id="PTHR11709:SF71">
    <property type="entry name" value="OXIDOREDUCTASE TPCJ"/>
    <property type="match status" value="1"/>
</dbReference>
<dbReference type="Proteomes" id="UP000799770">
    <property type="component" value="Unassembled WGS sequence"/>
</dbReference>
<name>A0A6A5YY40_9PLEO</name>
<organism evidence="8 9">
    <name type="scientific">Lophiotrema nucula</name>
    <dbReference type="NCBI Taxonomy" id="690887"/>
    <lineage>
        <taxon>Eukaryota</taxon>
        <taxon>Fungi</taxon>
        <taxon>Dikarya</taxon>
        <taxon>Ascomycota</taxon>
        <taxon>Pezizomycotina</taxon>
        <taxon>Dothideomycetes</taxon>
        <taxon>Pleosporomycetidae</taxon>
        <taxon>Pleosporales</taxon>
        <taxon>Lophiotremataceae</taxon>
        <taxon>Lophiotrema</taxon>
    </lineage>
</organism>
<feature type="domain" description="Plastocyanin-like" evidence="7">
    <location>
        <begin position="32"/>
        <end position="147"/>
    </location>
</feature>
<evidence type="ECO:0000313" key="9">
    <source>
        <dbReference type="Proteomes" id="UP000799770"/>
    </source>
</evidence>
<dbReference type="Pfam" id="PF07731">
    <property type="entry name" value="Cu-oxidase_2"/>
    <property type="match status" value="1"/>
</dbReference>
<evidence type="ECO:0000256" key="1">
    <source>
        <dbReference type="ARBA" id="ARBA00010609"/>
    </source>
</evidence>
<dbReference type="AlphaFoldDB" id="A0A6A5YY40"/>
<evidence type="ECO:0000259" key="7">
    <source>
        <dbReference type="Pfam" id="PF07732"/>
    </source>
</evidence>
<keyword evidence="9" id="KW-1185">Reference proteome</keyword>
<dbReference type="InterPro" id="IPR011707">
    <property type="entry name" value="Cu-oxidase-like_N"/>
</dbReference>
<dbReference type="FunFam" id="2.60.40.420:FF:000021">
    <property type="entry name" value="Extracellular dihydrogeodin oxidase/laccase"/>
    <property type="match status" value="1"/>
</dbReference>
<keyword evidence="4" id="KW-0186">Copper</keyword>
<dbReference type="GO" id="GO:0016491">
    <property type="term" value="F:oxidoreductase activity"/>
    <property type="evidence" value="ECO:0007669"/>
    <property type="project" value="UniProtKB-KW"/>
</dbReference>
<dbReference type="Pfam" id="PF07732">
    <property type="entry name" value="Cu-oxidase_3"/>
    <property type="match status" value="1"/>
</dbReference>
<dbReference type="Gene3D" id="2.60.40.420">
    <property type="entry name" value="Cupredoxins - blue copper proteins"/>
    <property type="match status" value="3"/>
</dbReference>
<feature type="domain" description="Plastocyanin-like" evidence="6">
    <location>
        <begin position="394"/>
        <end position="526"/>
    </location>
</feature>
<dbReference type="InterPro" id="IPR045087">
    <property type="entry name" value="Cu-oxidase_fam"/>
</dbReference>
<dbReference type="PANTHER" id="PTHR11709">
    <property type="entry name" value="MULTI-COPPER OXIDASE"/>
    <property type="match status" value="1"/>
</dbReference>
<evidence type="ECO:0000256" key="2">
    <source>
        <dbReference type="ARBA" id="ARBA00022723"/>
    </source>
</evidence>
<evidence type="ECO:0000313" key="8">
    <source>
        <dbReference type="EMBL" id="KAF2111018.1"/>
    </source>
</evidence>
<dbReference type="SUPFAM" id="SSF49503">
    <property type="entry name" value="Cupredoxins"/>
    <property type="match status" value="3"/>
</dbReference>
<reference evidence="8" key="1">
    <citation type="journal article" date="2020" name="Stud. Mycol.">
        <title>101 Dothideomycetes genomes: a test case for predicting lifestyles and emergence of pathogens.</title>
        <authorList>
            <person name="Haridas S."/>
            <person name="Albert R."/>
            <person name="Binder M."/>
            <person name="Bloem J."/>
            <person name="Labutti K."/>
            <person name="Salamov A."/>
            <person name="Andreopoulos B."/>
            <person name="Baker S."/>
            <person name="Barry K."/>
            <person name="Bills G."/>
            <person name="Bluhm B."/>
            <person name="Cannon C."/>
            <person name="Castanera R."/>
            <person name="Culley D."/>
            <person name="Daum C."/>
            <person name="Ezra D."/>
            <person name="Gonzalez J."/>
            <person name="Henrissat B."/>
            <person name="Kuo A."/>
            <person name="Liang C."/>
            <person name="Lipzen A."/>
            <person name="Lutzoni F."/>
            <person name="Magnuson J."/>
            <person name="Mondo S."/>
            <person name="Nolan M."/>
            <person name="Ohm R."/>
            <person name="Pangilinan J."/>
            <person name="Park H.-J."/>
            <person name="Ramirez L."/>
            <person name="Alfaro M."/>
            <person name="Sun H."/>
            <person name="Tritt A."/>
            <person name="Yoshinaga Y."/>
            <person name="Zwiers L.-H."/>
            <person name="Turgeon B."/>
            <person name="Goodwin S."/>
            <person name="Spatafora J."/>
            <person name="Crous P."/>
            <person name="Grigoriev I."/>
        </authorList>
    </citation>
    <scope>NUCLEOTIDE SEQUENCE</scope>
    <source>
        <strain evidence="8">CBS 627.86</strain>
    </source>
</reference>
<dbReference type="InterPro" id="IPR001117">
    <property type="entry name" value="Cu-oxidase_2nd"/>
</dbReference>